<comment type="caution">
    <text evidence="9">Lacks conserved residue(s) required for the propagation of feature annotation.</text>
</comment>
<dbReference type="InterPro" id="IPR027417">
    <property type="entry name" value="P-loop_NTPase"/>
</dbReference>
<dbReference type="GO" id="GO:0000049">
    <property type="term" value="F:tRNA binding"/>
    <property type="evidence" value="ECO:0007669"/>
    <property type="project" value="TreeGrafter"/>
</dbReference>
<dbReference type="GO" id="GO:1904812">
    <property type="term" value="P:rRNA acetylation involved in maturation of SSU-rRNA"/>
    <property type="evidence" value="ECO:0007669"/>
    <property type="project" value="InterPro"/>
</dbReference>
<evidence type="ECO:0000259" key="14">
    <source>
        <dbReference type="Pfam" id="PF13725"/>
    </source>
</evidence>
<dbReference type="EC" id="2.3.1.-" evidence="9"/>
<feature type="binding site" evidence="9">
    <location>
        <begin position="763"/>
        <end position="769"/>
    </location>
    <ligand>
        <name>acetyl-CoA</name>
        <dbReference type="ChEBI" id="CHEBI:57288"/>
    </ligand>
</feature>
<dbReference type="Gene3D" id="3.40.50.300">
    <property type="entry name" value="P-loop containing nucleotide triphosphate hydrolases"/>
    <property type="match status" value="1"/>
</dbReference>
<keyword evidence="4 9" id="KW-0819">tRNA processing</keyword>
<comment type="catalytic activity">
    <reaction evidence="9">
        <text>a cytidine in 18S rRNA + acetyl-CoA + ATP + H2O = an N(4)-acetylcytidine in 18S rRNA + ADP + phosphate + CoA + H(+)</text>
        <dbReference type="Rhea" id="RHEA:51424"/>
        <dbReference type="Rhea" id="RHEA-COMP:13575"/>
        <dbReference type="Rhea" id="RHEA-COMP:13576"/>
        <dbReference type="ChEBI" id="CHEBI:15377"/>
        <dbReference type="ChEBI" id="CHEBI:15378"/>
        <dbReference type="ChEBI" id="CHEBI:30616"/>
        <dbReference type="ChEBI" id="CHEBI:43474"/>
        <dbReference type="ChEBI" id="CHEBI:57287"/>
        <dbReference type="ChEBI" id="CHEBI:57288"/>
        <dbReference type="ChEBI" id="CHEBI:74900"/>
        <dbReference type="ChEBI" id="CHEBI:82748"/>
        <dbReference type="ChEBI" id="CHEBI:456216"/>
    </reaction>
</comment>
<feature type="domain" description="Possible tRNA binding" evidence="14">
    <location>
        <begin position="998"/>
        <end position="1165"/>
    </location>
</feature>
<evidence type="ECO:0000256" key="10">
    <source>
        <dbReference type="SAM" id="MobiDB-lite"/>
    </source>
</evidence>
<feature type="domain" description="N-acetyltransferase" evidence="13">
    <location>
        <begin position="856"/>
        <end position="908"/>
    </location>
</feature>
<keyword evidence="8 9" id="KW-0012">Acyltransferase</keyword>
<evidence type="ECO:0000256" key="4">
    <source>
        <dbReference type="ARBA" id="ARBA00022694"/>
    </source>
</evidence>
<evidence type="ECO:0000259" key="12">
    <source>
        <dbReference type="Pfam" id="PF08351"/>
    </source>
</evidence>
<evidence type="ECO:0000256" key="2">
    <source>
        <dbReference type="ARBA" id="ARBA00022552"/>
    </source>
</evidence>
<dbReference type="GO" id="GO:0051391">
    <property type="term" value="P:tRNA acetylation"/>
    <property type="evidence" value="ECO:0007669"/>
    <property type="project" value="UniProtKB-UniRule"/>
</dbReference>
<dbReference type="GO" id="GO:1990883">
    <property type="term" value="F:18S rRNA cytidine N-acetyltransferase activity"/>
    <property type="evidence" value="ECO:0007669"/>
    <property type="project" value="TreeGrafter"/>
</dbReference>
<accession>A0A1A8YMF4</accession>
<keyword evidence="5 9" id="KW-0547">Nucleotide-binding</keyword>
<dbReference type="AlphaFoldDB" id="A0A1A8YMF4"/>
<comment type="function">
    <text evidence="9">RNA cytidine acetyltransferase with specificity toward both 18S rRNA and tRNAs. Catalyzes the formation of N(4)-acetylcytidine (ac4C) in 18S rRNA. Required for early nucleolar cleavages of precursor rRNA at sites A0, A1 and A2 during 18S rRNA synthesis. Catalyzes the formation of ac4C in serine and leucine tRNAs. Requires a tRNA-binding adapter protein for full tRNA acetyltransferase activity but not for 18S rRNA acetylation.</text>
</comment>
<keyword evidence="16" id="KW-1185">Reference proteome</keyword>
<dbReference type="InterPro" id="IPR000182">
    <property type="entry name" value="GNAT_dom"/>
</dbReference>
<keyword evidence="6 9" id="KW-0067">ATP-binding</keyword>
<dbReference type="HAMAP" id="MF_03211">
    <property type="entry name" value="RNA_acetyltr_Nat10"/>
    <property type="match status" value="1"/>
</dbReference>
<evidence type="ECO:0000313" key="16">
    <source>
        <dbReference type="Proteomes" id="UP000078555"/>
    </source>
</evidence>
<organism evidence="15 16">
    <name type="scientific">Plasmodium ovale wallikeri</name>
    <dbReference type="NCBI Taxonomy" id="864142"/>
    <lineage>
        <taxon>Eukaryota</taxon>
        <taxon>Sar</taxon>
        <taxon>Alveolata</taxon>
        <taxon>Apicomplexa</taxon>
        <taxon>Aconoidasida</taxon>
        <taxon>Haemosporida</taxon>
        <taxon>Plasmodiidae</taxon>
        <taxon>Plasmodium</taxon>
        <taxon>Plasmodium (Plasmodium)</taxon>
    </lineage>
</organism>
<evidence type="ECO:0000256" key="3">
    <source>
        <dbReference type="ARBA" id="ARBA00022679"/>
    </source>
</evidence>
<dbReference type="Gene3D" id="3.40.630.30">
    <property type="match status" value="2"/>
</dbReference>
<feature type="region of interest" description="Disordered" evidence="10">
    <location>
        <begin position="1168"/>
        <end position="1195"/>
    </location>
</feature>
<name>A0A1A8YMF4_PLAOA</name>
<dbReference type="PANTHER" id="PTHR10925:SF5">
    <property type="entry name" value="RNA CYTIDINE ACETYLTRANSFERASE"/>
    <property type="match status" value="1"/>
</dbReference>
<keyword evidence="2 9" id="KW-0698">rRNA processing</keyword>
<dbReference type="InterPro" id="IPR032672">
    <property type="entry name" value="TmcA/NAT10/Kre33"/>
</dbReference>
<feature type="domain" description="TcmA/NAT10 helicase" evidence="11">
    <location>
        <begin position="365"/>
        <end position="564"/>
    </location>
</feature>
<comment type="similarity">
    <text evidence="9">Belongs to the RNA cytidine acetyltransferase family. NAT10 subfamily.</text>
</comment>
<feature type="binding site" evidence="9">
    <location>
        <position position="881"/>
    </location>
    <ligand>
        <name>acetyl-CoA</name>
        <dbReference type="ChEBI" id="CHEBI:57288"/>
    </ligand>
</feature>
<evidence type="ECO:0000256" key="7">
    <source>
        <dbReference type="ARBA" id="ARBA00023242"/>
    </source>
</evidence>
<dbReference type="GO" id="GO:0051392">
    <property type="term" value="F:tRNA cytidine N4-acetyltransferase activity"/>
    <property type="evidence" value="ECO:0007669"/>
    <property type="project" value="RHEA"/>
</dbReference>
<gene>
    <name evidence="15" type="ORF">POVWA1_013420</name>
</gene>
<dbReference type="Gene3D" id="3.40.50.11040">
    <property type="match status" value="1"/>
</dbReference>
<feature type="binding site" evidence="9">
    <location>
        <position position="546"/>
    </location>
    <ligand>
        <name>ATP</name>
        <dbReference type="ChEBI" id="CHEBI:30616"/>
    </ligand>
</feature>
<dbReference type="PANTHER" id="PTHR10925">
    <property type="entry name" value="N-ACETYLTRANSFERASE 10"/>
    <property type="match status" value="1"/>
</dbReference>
<protein>
    <recommendedName>
        <fullName evidence="9">RNA cytidine acetyltransferase</fullName>
        <ecNumber evidence="9">2.3.1.-</ecNumber>
    </recommendedName>
    <alternativeName>
        <fullName evidence="9">18S rRNA cytosine acetyltransferase</fullName>
    </alternativeName>
</protein>
<comment type="subcellular location">
    <subcellularLocation>
        <location evidence="1 9">Nucleus</location>
        <location evidence="1 9">Nucleolus</location>
    </subcellularLocation>
</comment>
<dbReference type="Pfam" id="PF13718">
    <property type="entry name" value="GNAT_acetyltr_2"/>
    <property type="match status" value="3"/>
</dbReference>
<comment type="catalytic activity">
    <reaction evidence="9">
        <text>a cytidine in tRNA + acetyl-CoA + ATP + H2O = an N(4)-acetylcytidine in tRNA + ADP + phosphate + CoA + H(+)</text>
        <dbReference type="Rhea" id="RHEA:53876"/>
        <dbReference type="Rhea" id="RHEA-COMP:13670"/>
        <dbReference type="Rhea" id="RHEA-COMP:13671"/>
        <dbReference type="ChEBI" id="CHEBI:15377"/>
        <dbReference type="ChEBI" id="CHEBI:15378"/>
        <dbReference type="ChEBI" id="CHEBI:30616"/>
        <dbReference type="ChEBI" id="CHEBI:43474"/>
        <dbReference type="ChEBI" id="CHEBI:57287"/>
        <dbReference type="ChEBI" id="CHEBI:57288"/>
        <dbReference type="ChEBI" id="CHEBI:74900"/>
        <dbReference type="ChEBI" id="CHEBI:82748"/>
        <dbReference type="ChEBI" id="CHEBI:456216"/>
    </reaction>
</comment>
<dbReference type="GO" id="GO:0005524">
    <property type="term" value="F:ATP binding"/>
    <property type="evidence" value="ECO:0007669"/>
    <property type="project" value="UniProtKB-UniRule"/>
</dbReference>
<dbReference type="Pfam" id="PF13725">
    <property type="entry name" value="tRNA_bind_2"/>
    <property type="match status" value="1"/>
</dbReference>
<feature type="region of interest" description="Disordered" evidence="10">
    <location>
        <begin position="692"/>
        <end position="718"/>
    </location>
</feature>
<feature type="binding site" evidence="9">
    <location>
        <begin position="370"/>
        <end position="379"/>
    </location>
    <ligand>
        <name>ATP</name>
        <dbReference type="ChEBI" id="CHEBI:30616"/>
    </ligand>
</feature>
<evidence type="ECO:0000313" key="15">
    <source>
        <dbReference type="EMBL" id="SBT32718.1"/>
    </source>
</evidence>
<dbReference type="Proteomes" id="UP000078555">
    <property type="component" value="Unassembled WGS sequence"/>
</dbReference>
<evidence type="ECO:0000256" key="5">
    <source>
        <dbReference type="ARBA" id="ARBA00022741"/>
    </source>
</evidence>
<reference evidence="16" key="1">
    <citation type="submission" date="2016-05" db="EMBL/GenBank/DDBJ databases">
        <authorList>
            <person name="Naeem Raeece"/>
        </authorList>
    </citation>
    <scope>NUCLEOTIDE SEQUENCE [LARGE SCALE GENOMIC DNA]</scope>
</reference>
<evidence type="ECO:0000256" key="1">
    <source>
        <dbReference type="ARBA" id="ARBA00004604"/>
    </source>
</evidence>
<feature type="domain" description="N-acetyltransferase" evidence="13">
    <location>
        <begin position="710"/>
        <end position="783"/>
    </location>
</feature>
<dbReference type="InterPro" id="IPR033688">
    <property type="entry name" value="NAT10"/>
</dbReference>
<evidence type="ECO:0000256" key="8">
    <source>
        <dbReference type="ARBA" id="ARBA00023315"/>
    </source>
</evidence>
<proteinExistence type="inferred from homology"/>
<dbReference type="InterPro" id="IPR007807">
    <property type="entry name" value="TcmA/NAT10_helicase"/>
</dbReference>
<dbReference type="InterPro" id="IPR013562">
    <property type="entry name" value="TmcA/NAT10_N"/>
</dbReference>
<dbReference type="GO" id="GO:0005730">
    <property type="term" value="C:nucleolus"/>
    <property type="evidence" value="ECO:0007669"/>
    <property type="project" value="UniProtKB-SubCell"/>
</dbReference>
<feature type="domain" description="N-acetyltransferase" evidence="13">
    <location>
        <begin position="604"/>
        <end position="671"/>
    </location>
</feature>
<evidence type="ECO:0000259" key="11">
    <source>
        <dbReference type="Pfam" id="PF05127"/>
    </source>
</evidence>
<keyword evidence="3 9" id="KW-0808">Transferase</keyword>
<dbReference type="GO" id="GO:0030686">
    <property type="term" value="C:90S preribosome"/>
    <property type="evidence" value="ECO:0007669"/>
    <property type="project" value="TreeGrafter"/>
</dbReference>
<sequence length="1195" mass="138043">MKKKVDGRVKTLVENCVALGERSMFLVVGDQGKNVVVNFYFLLNRLVSRTHEILWCYKKKLDFSTSKKKRFRELKKKIKKGTFDSTVDNNFDLFLKNANIRFCFYKDTQKILGKTYSICVMQDFSHITPNILCRCIETVIGGGIIIFLMIKVEELKDIYNLTLHYHKKYTMNGTCNVYNNYIHRFFLSLNTCKNAMFIDDEMNILPLNDNHLYIRKVTSDFSQNEKEEDRITTIIKDTENKLFSNGRSATLGGFLCHDKNIFQEKITFLESICEENEKRREEERLFLSSSKFINQGEKKNSKINLYNDHDNTTDRQPYGFLDRSVLGLLKLCLSVDQLDILLSMCKILRNDEEKKKNIKEVLINLMANRGRGKSATLGLLLSLSIYFNYSNIIVCSGNNDGVETVYEFLNKGLETLGYKEFKDFEMIYELGKIKEIIIFKNIKYLKQRIRHFNIVEDNILNCELMIIDEAACIPVHILKNKIKGEVTILSTTLNGYEGTGKTFTFKLVKQLKKKFITHLSFEDFKNMKFIYFDKAFIDISLNTPIRYSYNDKVETWLNNFLCLNCNETSPLKDSICSPSKCHPYFVNKNIFKNYNRTSENLLKKIMTLFITSHYKNTPNDLIMILDSQQHHLFIFINGNMDTNNLSPDDIDKIDIYGVLHCAIDGIIHPNRTKRLVKLDDIVRMVASAKGEEVTKGEEGTKGEEVTKGEEGTKGSARLEVSNPLGNDFEGNLIPYIISDHFQFYFYNYIGIRIVRISIHPSMQNLNYGSEFLRKVFNYYRLYNSRGKQGKGETGGDLTGGDADNGIHSNGGIHTSGGIHSSGGIHTSGGTSNGRGSADSRADAVLYRCTGPGAYLDQKLKKIDYLGTCFGLTKGLLIFWQKNEFIPVFLKQQKNDITGEYSILMLKCINDELKDVFINFYHDFVRMFRSLLPFAFKNLESFIVFNILRTNQAISLRHSGETASGFNGTMGTVGTNGENASISNRMTVTNRDDQSSFYNSDVPLDDDNIFYFFHPNDLCRLKRYVMEGRNFYEILYLMTTIANLILFKKIPIEMNFLEYTILYAISFQNKTCKEISDEIKINVNQTNAILRKILHRVYNFFQDIMERQVEREVNAELIEKLKKKKKHAHHVELPSGEYVDELEKNAHLVKKKQKREKLALMREFNLLSGTENRKKAKQKKVQLKTNSDRKLKKGNH</sequence>
<feature type="domain" description="TmcA/NAT10 N-terminal" evidence="12">
    <location>
        <begin position="8"/>
        <end position="199"/>
    </location>
</feature>
<dbReference type="Pfam" id="PF08351">
    <property type="entry name" value="TmcA_N"/>
    <property type="match status" value="1"/>
</dbReference>
<dbReference type="Pfam" id="PF05127">
    <property type="entry name" value="NAT10_TcmA_helicase"/>
    <property type="match status" value="1"/>
</dbReference>
<keyword evidence="7 9" id="KW-0539">Nucleus</keyword>
<dbReference type="EMBL" id="FLRD01000042">
    <property type="protein sequence ID" value="SBT32718.1"/>
    <property type="molecule type" value="Genomic_DNA"/>
</dbReference>
<dbReference type="InterPro" id="IPR027992">
    <property type="entry name" value="tRNA_bind_dom"/>
</dbReference>
<evidence type="ECO:0000259" key="13">
    <source>
        <dbReference type="Pfam" id="PF13718"/>
    </source>
</evidence>
<feature type="compositionally biased region" description="Basic and acidic residues" evidence="10">
    <location>
        <begin position="692"/>
        <end position="712"/>
    </location>
</feature>
<evidence type="ECO:0000256" key="6">
    <source>
        <dbReference type="ARBA" id="ARBA00022840"/>
    </source>
</evidence>
<evidence type="ECO:0000256" key="9">
    <source>
        <dbReference type="HAMAP-Rule" id="MF_03211"/>
    </source>
</evidence>